<dbReference type="GO" id="GO:0006412">
    <property type="term" value="P:translation"/>
    <property type="evidence" value="ECO:0007669"/>
    <property type="project" value="UniProtKB-UniRule"/>
</dbReference>
<comment type="similarity">
    <text evidence="1 4">Belongs to the universal ribosomal protein uL13 family.</text>
</comment>
<dbReference type="Pfam" id="PF00572">
    <property type="entry name" value="Ribosomal_L13"/>
    <property type="match status" value="1"/>
</dbReference>
<dbReference type="GO" id="GO:0003735">
    <property type="term" value="F:structural constituent of ribosome"/>
    <property type="evidence" value="ECO:0007669"/>
    <property type="project" value="UniProtKB-UniRule"/>
</dbReference>
<dbReference type="InterPro" id="IPR005822">
    <property type="entry name" value="Ribosomal_uL13"/>
</dbReference>
<dbReference type="InterPro" id="IPR005755">
    <property type="entry name" value="Ribosomal_uL13_euk/arc"/>
</dbReference>
<dbReference type="GO" id="GO:0017148">
    <property type="term" value="P:negative regulation of translation"/>
    <property type="evidence" value="ECO:0007669"/>
    <property type="project" value="TreeGrafter"/>
</dbReference>
<dbReference type="CDD" id="cd00392">
    <property type="entry name" value="Ribosomal_L13"/>
    <property type="match status" value="1"/>
</dbReference>
<evidence type="ECO:0000256" key="2">
    <source>
        <dbReference type="ARBA" id="ARBA00022980"/>
    </source>
</evidence>
<accession>A0A7C5QRB5</accession>
<sequence>MAEKTYVVDAEGYRLGRLASYVAKLLLKGHRVTVINAEKTIITGNKSAILEHYLMLRNRKQFSSHKKITVWYPTKPDAILRLAITRMLPRKKPRGREAAKRLVVLKGPANVEGEKIEFEDAKLTKLYNRSAKIVRYITLEELSKMLRGGRE</sequence>
<dbReference type="HAMAP" id="MF_01366">
    <property type="entry name" value="Ribosomal_uL13"/>
    <property type="match status" value="1"/>
</dbReference>
<protein>
    <recommendedName>
        <fullName evidence="4">Large ribosomal subunit protein uL13</fullName>
    </recommendedName>
</protein>
<dbReference type="Gene3D" id="3.90.1180.10">
    <property type="entry name" value="Ribosomal protein L13"/>
    <property type="match status" value="1"/>
</dbReference>
<dbReference type="SUPFAM" id="SSF52161">
    <property type="entry name" value="Ribosomal protein L13"/>
    <property type="match status" value="1"/>
</dbReference>
<name>A0A7C5QRB5_CALS0</name>
<proteinExistence type="inferred from homology"/>
<evidence type="ECO:0000256" key="4">
    <source>
        <dbReference type="HAMAP-Rule" id="MF_01366"/>
    </source>
</evidence>
<dbReference type="NCBIfam" id="TIGR01077">
    <property type="entry name" value="L13_A_E"/>
    <property type="match status" value="1"/>
</dbReference>
<comment type="function">
    <text evidence="4">This protein is one of the early assembly proteins of the 50S ribosomal subunit, although it is not seen to bind rRNA by itself. It is important during the early stages of 50S assembly.</text>
</comment>
<gene>
    <name evidence="5" type="primary">rplM</name>
    <name evidence="4" type="synonym">rpl13</name>
    <name evidence="5" type="ORF">ENM11_05090</name>
</gene>
<evidence type="ECO:0000313" key="5">
    <source>
        <dbReference type="EMBL" id="HHK68513.1"/>
    </source>
</evidence>
<dbReference type="PANTHER" id="PTHR11545">
    <property type="entry name" value="RIBOSOMAL PROTEIN L13"/>
    <property type="match status" value="1"/>
</dbReference>
<dbReference type="AlphaFoldDB" id="A0A7C5QRB5"/>
<dbReference type="GO" id="GO:0003729">
    <property type="term" value="F:mRNA binding"/>
    <property type="evidence" value="ECO:0007669"/>
    <property type="project" value="TreeGrafter"/>
</dbReference>
<evidence type="ECO:0000256" key="3">
    <source>
        <dbReference type="ARBA" id="ARBA00023274"/>
    </source>
</evidence>
<dbReference type="PIRSF" id="PIRSF002181">
    <property type="entry name" value="Ribosomal_L13"/>
    <property type="match status" value="1"/>
</dbReference>
<evidence type="ECO:0000256" key="1">
    <source>
        <dbReference type="ARBA" id="ARBA00006227"/>
    </source>
</evidence>
<comment type="subunit">
    <text evidence="4">Part of the 50S ribosomal subunit.</text>
</comment>
<organism evidence="5">
    <name type="scientific">Caldiarchaeum subterraneum</name>
    <dbReference type="NCBI Taxonomy" id="311458"/>
    <lineage>
        <taxon>Archaea</taxon>
        <taxon>Nitrososphaerota</taxon>
        <taxon>Candidatus Caldarchaeales</taxon>
        <taxon>Candidatus Caldarchaeaceae</taxon>
        <taxon>Candidatus Caldarchaeum</taxon>
    </lineage>
</organism>
<dbReference type="InterPro" id="IPR005823">
    <property type="entry name" value="Ribosomal_uL13_bac-type"/>
</dbReference>
<dbReference type="GO" id="GO:0022625">
    <property type="term" value="C:cytosolic large ribosomal subunit"/>
    <property type="evidence" value="ECO:0007669"/>
    <property type="project" value="UniProtKB-UniRule"/>
</dbReference>
<dbReference type="InterPro" id="IPR036899">
    <property type="entry name" value="Ribosomal_uL13_sf"/>
</dbReference>
<comment type="caution">
    <text evidence="5">The sequence shown here is derived from an EMBL/GenBank/DDBJ whole genome shotgun (WGS) entry which is preliminary data.</text>
</comment>
<dbReference type="PANTHER" id="PTHR11545:SF3">
    <property type="entry name" value="LARGE RIBOSOMAL SUBUNIT PROTEIN UL13"/>
    <property type="match status" value="1"/>
</dbReference>
<reference evidence="5" key="1">
    <citation type="journal article" date="2020" name="mSystems">
        <title>Genome- and Community-Level Interaction Insights into Carbon Utilization and Element Cycling Functions of Hydrothermarchaeota in Hydrothermal Sediment.</title>
        <authorList>
            <person name="Zhou Z."/>
            <person name="Liu Y."/>
            <person name="Xu W."/>
            <person name="Pan J."/>
            <person name="Luo Z.H."/>
            <person name="Li M."/>
        </authorList>
    </citation>
    <scope>NUCLEOTIDE SEQUENCE [LARGE SCALE GENOMIC DNA]</scope>
    <source>
        <strain evidence="5">SpSt-1056</strain>
    </source>
</reference>
<keyword evidence="2 4" id="KW-0689">Ribosomal protein</keyword>
<keyword evidence="3 4" id="KW-0687">Ribonucleoprotein</keyword>
<dbReference type="EMBL" id="DRWN01000036">
    <property type="protein sequence ID" value="HHK68513.1"/>
    <property type="molecule type" value="Genomic_DNA"/>
</dbReference>